<dbReference type="PANTHER" id="PTHR48043">
    <property type="entry name" value="EG:EG0003.4 PROTEIN-RELATED"/>
    <property type="match status" value="1"/>
</dbReference>
<organism evidence="4 5">
    <name type="scientific">Verticillium longisporum</name>
    <name type="common">Verticillium dahliae var. longisporum</name>
    <dbReference type="NCBI Taxonomy" id="100787"/>
    <lineage>
        <taxon>Eukaryota</taxon>
        <taxon>Fungi</taxon>
        <taxon>Dikarya</taxon>
        <taxon>Ascomycota</taxon>
        <taxon>Pezizomycotina</taxon>
        <taxon>Sordariomycetes</taxon>
        <taxon>Hypocreomycetidae</taxon>
        <taxon>Glomerellales</taxon>
        <taxon>Plectosphaerellaceae</taxon>
        <taxon>Verticillium</taxon>
    </lineage>
</organism>
<reference evidence="4 5" key="1">
    <citation type="submission" date="2015-05" db="EMBL/GenBank/DDBJ databases">
        <authorList>
            <person name="Wang D.B."/>
            <person name="Wang M."/>
        </authorList>
    </citation>
    <scope>NUCLEOTIDE SEQUENCE [LARGE SCALE GENOMIC DNA]</scope>
    <source>
        <strain evidence="4">VL1</strain>
    </source>
</reference>
<dbReference type="GO" id="GO:0008194">
    <property type="term" value="F:UDP-glycosyltransferase activity"/>
    <property type="evidence" value="ECO:0007669"/>
    <property type="project" value="InterPro"/>
</dbReference>
<evidence type="ECO:0000313" key="4">
    <source>
        <dbReference type="EMBL" id="CRK14415.1"/>
    </source>
</evidence>
<dbReference type="InterPro" id="IPR002213">
    <property type="entry name" value="UDP_glucos_trans"/>
</dbReference>
<keyword evidence="1" id="KW-0328">Glycosyltransferase</keyword>
<accession>A0A0G4KYC4</accession>
<keyword evidence="3" id="KW-0812">Transmembrane</keyword>
<keyword evidence="3" id="KW-0472">Membrane</keyword>
<dbReference type="PANTHER" id="PTHR48043:SF145">
    <property type="entry name" value="FI06409P-RELATED"/>
    <property type="match status" value="1"/>
</dbReference>
<dbReference type="AlphaFoldDB" id="A0A0G4KYC4"/>
<gene>
    <name evidence="4" type="ORF">BN1708_002687</name>
</gene>
<feature type="transmembrane region" description="Helical" evidence="3">
    <location>
        <begin position="529"/>
        <end position="548"/>
    </location>
</feature>
<dbReference type="Pfam" id="PF00201">
    <property type="entry name" value="UDPGT"/>
    <property type="match status" value="1"/>
</dbReference>
<dbReference type="Proteomes" id="UP000044602">
    <property type="component" value="Unassembled WGS sequence"/>
</dbReference>
<evidence type="ECO:0008006" key="6">
    <source>
        <dbReference type="Google" id="ProtNLM"/>
    </source>
</evidence>
<dbReference type="Gene3D" id="3.40.50.2000">
    <property type="entry name" value="Glycogen Phosphorylase B"/>
    <property type="match status" value="2"/>
</dbReference>
<evidence type="ECO:0000256" key="3">
    <source>
        <dbReference type="SAM" id="Phobius"/>
    </source>
</evidence>
<dbReference type="CDD" id="cd03784">
    <property type="entry name" value="GT1_Gtf-like"/>
    <property type="match status" value="1"/>
</dbReference>
<keyword evidence="5" id="KW-1185">Reference proteome</keyword>
<keyword evidence="3" id="KW-1133">Transmembrane helix</keyword>
<dbReference type="SUPFAM" id="SSF53756">
    <property type="entry name" value="UDP-Glycosyltransferase/glycogen phosphorylase"/>
    <property type="match status" value="1"/>
</dbReference>
<dbReference type="InterPro" id="IPR050271">
    <property type="entry name" value="UDP-glycosyltransferase"/>
</dbReference>
<evidence type="ECO:0000256" key="2">
    <source>
        <dbReference type="ARBA" id="ARBA00022679"/>
    </source>
</evidence>
<dbReference type="EMBL" id="CVQH01005557">
    <property type="protein sequence ID" value="CRK14415.1"/>
    <property type="molecule type" value="Genomic_DNA"/>
</dbReference>
<evidence type="ECO:0000256" key="1">
    <source>
        <dbReference type="ARBA" id="ARBA00022676"/>
    </source>
</evidence>
<protein>
    <recommendedName>
        <fullName evidence="6">UDP-glycosyltransferases domain-containing protein</fullName>
    </recommendedName>
</protein>
<dbReference type="STRING" id="100787.A0A0G4KYC4"/>
<proteinExistence type="predicted"/>
<name>A0A0G4KYC4_VERLO</name>
<evidence type="ECO:0000313" key="5">
    <source>
        <dbReference type="Proteomes" id="UP000044602"/>
    </source>
</evidence>
<keyword evidence="2" id="KW-0808">Transferase</keyword>
<sequence length="553" mass="61778">MDTLPKAKVLVVVTVGGSTNSAPMLEVCAILASRGHTIEFATLEGRQKFADPYPFVSAVHIVGPAISAADEEVHYRRFSRWDWDTAAGKRDIVDGKIAFDAFWPETYRRLGDVVRKTRPDFIFADYHVEAAVDVASDFRLPLAVMWPQMPWLVMPQKYIPGQSGMQQRCLTSEKASLTDRLFEMTFLLRSAPYFLRWLFFVRSMRKKEGVPPRQKQLKPDHLVLTNSYYGIEVPRDTPPLVHAVGPILSESWPAMGEPFASFFAARKRTCYVAFGTHVILDSAQVDKIMRGLDAALAAGVIDGIVWSLSAVARRGIESERLSSSSSVAGDRRMTVASMLANEHPAWLSCTWAPQRAILAHGSTAVFLTHAGPSSANESVFHGVPMIAMGVFGDQMNNALRLEAAGVAVRLQKKDFTAVQLTEGVTRIIVSERDDFDRESARLHKIAAVASRRRFLAADLIEEHLYDWDGRFEHQLLGREPRVVEMEDGTSSPLYVKDADFYPRGRELRPMHLQTADVRMSWVKLNNVDIGVLLCSSASLLGGFIYMIYRVSNL</sequence>